<sequence length="97" mass="10632">MRTPPIASRHLRDKGPEIRINVGTSPDSNQMRSKNQEEINQITFVSALRNSRAQSIEDDKDTAAADSSAAATDSVQLQQGSAREVHSLPRETAQDTE</sequence>
<feature type="compositionally biased region" description="Basic and acidic residues" evidence="1">
    <location>
        <begin position="83"/>
        <end position="97"/>
    </location>
</feature>
<dbReference type="AlphaFoldDB" id="A0AAN9SVJ9"/>
<evidence type="ECO:0000313" key="3">
    <source>
        <dbReference type="Proteomes" id="UP001386955"/>
    </source>
</evidence>
<keyword evidence="3" id="KW-1185">Reference proteome</keyword>
<dbReference type="Proteomes" id="UP001386955">
    <property type="component" value="Unassembled WGS sequence"/>
</dbReference>
<feature type="compositionally biased region" description="Polar residues" evidence="1">
    <location>
        <begin position="22"/>
        <end position="34"/>
    </location>
</feature>
<dbReference type="EMBL" id="JAYMYS010000002">
    <property type="protein sequence ID" value="KAK7406337.1"/>
    <property type="molecule type" value="Genomic_DNA"/>
</dbReference>
<feature type="region of interest" description="Disordered" evidence="1">
    <location>
        <begin position="1"/>
        <end position="34"/>
    </location>
</feature>
<gene>
    <name evidence="2" type="ORF">VNO78_07960</name>
</gene>
<name>A0AAN9SVJ9_PSOTE</name>
<accession>A0AAN9SVJ9</accession>
<evidence type="ECO:0000313" key="2">
    <source>
        <dbReference type="EMBL" id="KAK7406337.1"/>
    </source>
</evidence>
<organism evidence="2 3">
    <name type="scientific">Psophocarpus tetragonolobus</name>
    <name type="common">Winged bean</name>
    <name type="synonym">Dolichos tetragonolobus</name>
    <dbReference type="NCBI Taxonomy" id="3891"/>
    <lineage>
        <taxon>Eukaryota</taxon>
        <taxon>Viridiplantae</taxon>
        <taxon>Streptophyta</taxon>
        <taxon>Embryophyta</taxon>
        <taxon>Tracheophyta</taxon>
        <taxon>Spermatophyta</taxon>
        <taxon>Magnoliopsida</taxon>
        <taxon>eudicotyledons</taxon>
        <taxon>Gunneridae</taxon>
        <taxon>Pentapetalae</taxon>
        <taxon>rosids</taxon>
        <taxon>fabids</taxon>
        <taxon>Fabales</taxon>
        <taxon>Fabaceae</taxon>
        <taxon>Papilionoideae</taxon>
        <taxon>50 kb inversion clade</taxon>
        <taxon>NPAAA clade</taxon>
        <taxon>indigoferoid/millettioid clade</taxon>
        <taxon>Phaseoleae</taxon>
        <taxon>Psophocarpus</taxon>
    </lineage>
</organism>
<evidence type="ECO:0000256" key="1">
    <source>
        <dbReference type="SAM" id="MobiDB-lite"/>
    </source>
</evidence>
<proteinExistence type="predicted"/>
<feature type="region of interest" description="Disordered" evidence="1">
    <location>
        <begin position="53"/>
        <end position="97"/>
    </location>
</feature>
<comment type="caution">
    <text evidence="2">The sequence shown here is derived from an EMBL/GenBank/DDBJ whole genome shotgun (WGS) entry which is preliminary data.</text>
</comment>
<reference evidence="2 3" key="1">
    <citation type="submission" date="2024-01" db="EMBL/GenBank/DDBJ databases">
        <title>The genomes of 5 underutilized Papilionoideae crops provide insights into root nodulation and disease resistanc.</title>
        <authorList>
            <person name="Jiang F."/>
        </authorList>
    </citation>
    <scope>NUCLEOTIDE SEQUENCE [LARGE SCALE GENOMIC DNA]</scope>
    <source>
        <strain evidence="2">DUOXIRENSHENG_FW03</strain>
        <tissue evidence="2">Leaves</tissue>
    </source>
</reference>
<protein>
    <submittedName>
        <fullName evidence="2">Uncharacterized protein</fullName>
    </submittedName>
</protein>
<feature type="compositionally biased region" description="Low complexity" evidence="1">
    <location>
        <begin position="64"/>
        <end position="74"/>
    </location>
</feature>